<dbReference type="AlphaFoldDB" id="C1MHP3"/>
<dbReference type="Pfam" id="PF14108">
    <property type="entry name" value="ABA4-like"/>
    <property type="match status" value="1"/>
</dbReference>
<keyword evidence="1" id="KW-0472">Membrane</keyword>
<dbReference type="GeneID" id="9681027"/>
<dbReference type="eggNOG" id="ENOG502S9M4">
    <property type="taxonomic scope" value="Eukaryota"/>
</dbReference>
<feature type="transmembrane region" description="Helical" evidence="1">
    <location>
        <begin position="269"/>
        <end position="291"/>
    </location>
</feature>
<evidence type="ECO:0000313" key="3">
    <source>
        <dbReference type="Proteomes" id="UP000001876"/>
    </source>
</evidence>
<organism evidence="3">
    <name type="scientific">Micromonas pusilla (strain CCMP1545)</name>
    <name type="common">Picoplanktonic green alga</name>
    <dbReference type="NCBI Taxonomy" id="564608"/>
    <lineage>
        <taxon>Eukaryota</taxon>
        <taxon>Viridiplantae</taxon>
        <taxon>Chlorophyta</taxon>
        <taxon>Mamiellophyceae</taxon>
        <taxon>Mamiellales</taxon>
        <taxon>Mamiellaceae</taxon>
        <taxon>Micromonas</taxon>
    </lineage>
</organism>
<feature type="transmembrane region" description="Helical" evidence="1">
    <location>
        <begin position="153"/>
        <end position="176"/>
    </location>
</feature>
<proteinExistence type="predicted"/>
<dbReference type="OMA" id="HNQILHA"/>
<accession>C1MHP3</accession>
<sequence>MTRIWRLCLPDGDGGCSFIKRKAEETPSHNRRASVGSWGLALASPDNMSAIACIGVPVATRALAARRTAGTAASARSTTVVVATRGAGASPPSARLCGKTSAVVAKRSLRGTSAPFVAHAARGDATRTSAAALEVAAPVDGEEDAKKQMYVKIVIAVAVAALALAFPCASLAAAKAKGGAVVAAGPIPFLPYTHNQILHAVNLGSLPAWFSLVFLPRWRHTKTITLFTAVAYSLLYVTLAYVLFSKAIFSLDIASFSTTAGIGRMFSDATAVLAGWAHFIVFDLWTARFFVMDSASAGIPHLLVVPCILACMFFGPLGLVSYVTVRKLCQTAQTRNPLSTKTFKF</sequence>
<feature type="transmembrane region" description="Helical" evidence="1">
    <location>
        <begin position="227"/>
        <end position="249"/>
    </location>
</feature>
<keyword evidence="1" id="KW-1133">Transmembrane helix</keyword>
<dbReference type="EMBL" id="GG663735">
    <property type="protein sequence ID" value="EEH60779.1"/>
    <property type="molecule type" value="Genomic_DNA"/>
</dbReference>
<evidence type="ECO:0000256" key="1">
    <source>
        <dbReference type="SAM" id="Phobius"/>
    </source>
</evidence>
<dbReference type="OrthoDB" id="5523505at2759"/>
<keyword evidence="1" id="KW-0812">Transmembrane</keyword>
<name>C1MHP3_MICPC</name>
<keyword evidence="3" id="KW-1185">Reference proteome</keyword>
<protein>
    <submittedName>
        <fullName evidence="2">Predicted protein</fullName>
    </submittedName>
</protein>
<reference evidence="2 3" key="1">
    <citation type="journal article" date="2009" name="Science">
        <title>Green evolution and dynamic adaptations revealed by genomes of the marine picoeukaryotes Micromonas.</title>
        <authorList>
            <person name="Worden A.Z."/>
            <person name="Lee J.H."/>
            <person name="Mock T."/>
            <person name="Rouze P."/>
            <person name="Simmons M.P."/>
            <person name="Aerts A.L."/>
            <person name="Allen A.E."/>
            <person name="Cuvelier M.L."/>
            <person name="Derelle E."/>
            <person name="Everett M.V."/>
            <person name="Foulon E."/>
            <person name="Grimwood J."/>
            <person name="Gundlach H."/>
            <person name="Henrissat B."/>
            <person name="Napoli C."/>
            <person name="McDonald S.M."/>
            <person name="Parker M.S."/>
            <person name="Rombauts S."/>
            <person name="Salamov A."/>
            <person name="Von Dassow P."/>
            <person name="Badger J.H."/>
            <person name="Coutinho P.M."/>
            <person name="Demir E."/>
            <person name="Dubchak I."/>
            <person name="Gentemann C."/>
            <person name="Eikrem W."/>
            <person name="Gready J.E."/>
            <person name="John U."/>
            <person name="Lanier W."/>
            <person name="Lindquist E.A."/>
            <person name="Lucas S."/>
            <person name="Mayer K.F."/>
            <person name="Moreau H."/>
            <person name="Not F."/>
            <person name="Otillar R."/>
            <person name="Panaud O."/>
            <person name="Pangilinan J."/>
            <person name="Paulsen I."/>
            <person name="Piegu B."/>
            <person name="Poliakov A."/>
            <person name="Robbens S."/>
            <person name="Schmutz J."/>
            <person name="Toulza E."/>
            <person name="Wyss T."/>
            <person name="Zelensky A."/>
            <person name="Zhou K."/>
            <person name="Armbrust E.V."/>
            <person name="Bhattacharya D."/>
            <person name="Goodenough U.W."/>
            <person name="Van de Peer Y."/>
            <person name="Grigoriev I.V."/>
        </authorList>
    </citation>
    <scope>NUCLEOTIDE SEQUENCE [LARGE SCALE GENOMIC DNA]</scope>
    <source>
        <strain evidence="2 3">CCMP1545</strain>
    </source>
</reference>
<dbReference type="KEGG" id="mpp:MICPUCDRAFT_61405"/>
<dbReference type="RefSeq" id="XP_003055527.1">
    <property type="nucleotide sequence ID" value="XM_003055481.1"/>
</dbReference>
<gene>
    <name evidence="2" type="ORF">MICPUCDRAFT_61405</name>
</gene>
<feature type="transmembrane region" description="Helical" evidence="1">
    <location>
        <begin position="303"/>
        <end position="325"/>
    </location>
</feature>
<dbReference type="Proteomes" id="UP000001876">
    <property type="component" value="Unassembled WGS sequence"/>
</dbReference>
<dbReference type="InterPro" id="IPR025461">
    <property type="entry name" value="ABA4-like"/>
</dbReference>
<evidence type="ECO:0000313" key="2">
    <source>
        <dbReference type="EMBL" id="EEH60779.1"/>
    </source>
</evidence>